<proteinExistence type="predicted"/>
<reference evidence="2 3" key="1">
    <citation type="journal article" date="2019" name="Sci. Rep.">
        <title>Nanopore sequencing improves the draft genome of the human pathogenic amoeba Naegleria fowleri.</title>
        <authorList>
            <person name="Liechti N."/>
            <person name="Schurch N."/>
            <person name="Bruggmann R."/>
            <person name="Wittwer M."/>
        </authorList>
    </citation>
    <scope>NUCLEOTIDE SEQUENCE [LARGE SCALE GENOMIC DNA]</scope>
    <source>
        <strain evidence="2 3">ATCC 30894</strain>
    </source>
</reference>
<dbReference type="VEuPathDB" id="AmoebaDB:NF0058660"/>
<dbReference type="VEuPathDB" id="AmoebaDB:FDP41_005077"/>
<feature type="compositionally biased region" description="Low complexity" evidence="1">
    <location>
        <begin position="56"/>
        <end position="77"/>
    </location>
</feature>
<feature type="compositionally biased region" description="Low complexity" evidence="1">
    <location>
        <begin position="1"/>
        <end position="44"/>
    </location>
</feature>
<dbReference type="Proteomes" id="UP000444721">
    <property type="component" value="Unassembled WGS sequence"/>
</dbReference>
<dbReference type="VEuPathDB" id="AmoebaDB:NfTy_051450"/>
<organism evidence="2 3">
    <name type="scientific">Naegleria fowleri</name>
    <name type="common">Brain eating amoeba</name>
    <dbReference type="NCBI Taxonomy" id="5763"/>
    <lineage>
        <taxon>Eukaryota</taxon>
        <taxon>Discoba</taxon>
        <taxon>Heterolobosea</taxon>
        <taxon>Tetramitia</taxon>
        <taxon>Eutetramitia</taxon>
        <taxon>Vahlkampfiidae</taxon>
        <taxon>Naegleria</taxon>
    </lineage>
</organism>
<evidence type="ECO:0000313" key="3">
    <source>
        <dbReference type="Proteomes" id="UP000444721"/>
    </source>
</evidence>
<sequence>MFSFIIPFKKSSSKSTPSTPTGSSSPPSTPSNNNNSTTTTIITSGQTVPNLSQPILAVPNSPPSSLSSSPSSSAVSPQRYVSTSNDINILFLTHTICPICSFVEEGKGLEKEHWKEGLIVKKGDDIWLVIKCLDHGDQEIKICSSFDFFMKTLDYAPDIMETKSNFNIEIEELEKQIQNDATIIENTPLMVDLDVFCDEQFIPDDIIIKSIYDTMNLIPKEKNVIIRVNGKLVEDIVTLNKKLNLVLEYIPDENAIVLELSVLRIVQLSQLNDTCLLNPRIHPSIQIFVQKGFEKETAVELNNTFNALKQITNLTIIVRIVVSRPFPRLDAILNLLRFPMKGFCRFIIIETERTPSQIMKQFKSSTSHYNENDEAYNVDPLELLKLIEEDTKEQIRLEDFFPASVGVLLEPFLSMLGKGNFNIRPSPFCGFATCLINSENQQTYPSVPVSRLIDVEKLFKEMVPIVKNMKTSMLSSSSGSSSSSSSSSGTSSSSQDISFFQYRALKKALEKARKPQSDYPLPKDLFSYLISRDPTMTRKTRQIIEDLQFLIVHNVMDVGTLDLVRRTRCTLCKYQPGGKGFVSSCTNCI</sequence>
<dbReference type="AlphaFoldDB" id="A0A6A5BPA1"/>
<dbReference type="OMA" id="SSCTNCI"/>
<name>A0A6A5BPA1_NAEFO</name>
<dbReference type="OrthoDB" id="15442at2759"/>
<keyword evidence="3" id="KW-1185">Reference proteome</keyword>
<protein>
    <submittedName>
        <fullName evidence="2">Uncharacterized protein</fullName>
    </submittedName>
</protein>
<dbReference type="GeneID" id="68112295"/>
<evidence type="ECO:0000256" key="1">
    <source>
        <dbReference type="SAM" id="MobiDB-lite"/>
    </source>
</evidence>
<comment type="caution">
    <text evidence="2">The sequence shown here is derived from an EMBL/GenBank/DDBJ whole genome shotgun (WGS) entry which is preliminary data.</text>
</comment>
<dbReference type="EMBL" id="VFQX01000043">
    <property type="protein sequence ID" value="KAF0975750.1"/>
    <property type="molecule type" value="Genomic_DNA"/>
</dbReference>
<accession>A0A6A5BPA1</accession>
<feature type="region of interest" description="Disordered" evidence="1">
    <location>
        <begin position="473"/>
        <end position="494"/>
    </location>
</feature>
<feature type="region of interest" description="Disordered" evidence="1">
    <location>
        <begin position="1"/>
        <end position="77"/>
    </location>
</feature>
<gene>
    <name evidence="2" type="ORF">FDP41_005077</name>
</gene>
<dbReference type="RefSeq" id="XP_044560463.1">
    <property type="nucleotide sequence ID" value="XM_044708562.1"/>
</dbReference>
<evidence type="ECO:0000313" key="2">
    <source>
        <dbReference type="EMBL" id="KAF0975750.1"/>
    </source>
</evidence>
<feature type="compositionally biased region" description="Low complexity" evidence="1">
    <location>
        <begin position="475"/>
        <end position="494"/>
    </location>
</feature>